<proteinExistence type="predicted"/>
<keyword evidence="2" id="KW-0547">Nucleotide-binding</keyword>
<protein>
    <submittedName>
        <fullName evidence="2">ATP-binding protein</fullName>
    </submittedName>
</protein>
<organism evidence="2 3">
    <name type="scientific">Candidatus Mediterraneibacter gallistercoris</name>
    <dbReference type="NCBI Taxonomy" id="2838671"/>
    <lineage>
        <taxon>Bacteria</taxon>
        <taxon>Bacillati</taxon>
        <taxon>Bacillota</taxon>
        <taxon>Clostridia</taxon>
        <taxon>Lachnospirales</taxon>
        <taxon>Lachnospiraceae</taxon>
        <taxon>Mediterraneibacter</taxon>
    </lineage>
</organism>
<comment type="caution">
    <text evidence="2">The sequence shown here is derived from an EMBL/GenBank/DDBJ whole genome shotgun (WGS) entry which is preliminary data.</text>
</comment>
<dbReference type="EMBL" id="DWWI01000145">
    <property type="protein sequence ID" value="HJC43339.1"/>
    <property type="molecule type" value="Genomic_DNA"/>
</dbReference>
<reference evidence="2" key="2">
    <citation type="submission" date="2021-04" db="EMBL/GenBank/DDBJ databases">
        <authorList>
            <person name="Gilroy R."/>
        </authorList>
    </citation>
    <scope>NUCLEOTIDE SEQUENCE</scope>
    <source>
        <strain evidence="2">CHK165-2605</strain>
    </source>
</reference>
<evidence type="ECO:0000313" key="3">
    <source>
        <dbReference type="Proteomes" id="UP000823895"/>
    </source>
</evidence>
<dbReference type="Pfam" id="PF01695">
    <property type="entry name" value="IstB_IS21"/>
    <property type="match status" value="1"/>
</dbReference>
<dbReference type="AlphaFoldDB" id="A0A9D2P4G7"/>
<dbReference type="CDD" id="cd00009">
    <property type="entry name" value="AAA"/>
    <property type="match status" value="1"/>
</dbReference>
<dbReference type="Proteomes" id="UP000823895">
    <property type="component" value="Unassembled WGS sequence"/>
</dbReference>
<sequence>MNLNKDEYLNEADGLIYCSNCHTPRQHRVQLGNKEFFPVIRCRCQQEKYVQQEAERKQRKFLEHISRLKASGLQDKTLSEYKFSNDKGYNPEIQKAHDYVDHWKEMKEKSLGLLLWGDVGTGKSFFAGCIANALLDKGIPVLMTNFSRILNTLTGIYADDRNRFIESFNQYSLLIIDDLGIERNSEFALEQVFNIIDSRYRSRKPLIVTTNLTLDELKNPKDLAHARIYDRVLERCIPLKVNCRNIRKINAASNLKEARNLLGSSTKDTV</sequence>
<dbReference type="NCBIfam" id="NF005992">
    <property type="entry name" value="PRK08116.1"/>
    <property type="match status" value="1"/>
</dbReference>
<reference evidence="2" key="1">
    <citation type="journal article" date="2021" name="PeerJ">
        <title>Extensive microbial diversity within the chicken gut microbiome revealed by metagenomics and culture.</title>
        <authorList>
            <person name="Gilroy R."/>
            <person name="Ravi A."/>
            <person name="Getino M."/>
            <person name="Pursley I."/>
            <person name="Horton D.L."/>
            <person name="Alikhan N.F."/>
            <person name="Baker D."/>
            <person name="Gharbi K."/>
            <person name="Hall N."/>
            <person name="Watson M."/>
            <person name="Adriaenssens E.M."/>
            <person name="Foster-Nyarko E."/>
            <person name="Jarju S."/>
            <person name="Secka A."/>
            <person name="Antonio M."/>
            <person name="Oren A."/>
            <person name="Chaudhuri R.R."/>
            <person name="La Ragione R."/>
            <person name="Hildebrand F."/>
            <person name="Pallen M.J."/>
        </authorList>
    </citation>
    <scope>NUCLEOTIDE SEQUENCE</scope>
    <source>
        <strain evidence="2">CHK165-2605</strain>
    </source>
</reference>
<gene>
    <name evidence="2" type="ORF">H9756_06615</name>
</gene>
<dbReference type="PANTHER" id="PTHR30050">
    <property type="entry name" value="CHROMOSOMAL REPLICATION INITIATOR PROTEIN DNAA"/>
    <property type="match status" value="1"/>
</dbReference>
<dbReference type="SUPFAM" id="SSF52540">
    <property type="entry name" value="P-loop containing nucleoside triphosphate hydrolases"/>
    <property type="match status" value="1"/>
</dbReference>
<dbReference type="GO" id="GO:0006260">
    <property type="term" value="P:DNA replication"/>
    <property type="evidence" value="ECO:0007669"/>
    <property type="project" value="TreeGrafter"/>
</dbReference>
<evidence type="ECO:0000313" key="2">
    <source>
        <dbReference type="EMBL" id="HJC43339.1"/>
    </source>
</evidence>
<dbReference type="PANTHER" id="PTHR30050:SF4">
    <property type="entry name" value="ATP-BINDING PROTEIN RV3427C IN INSERTION SEQUENCE-RELATED"/>
    <property type="match status" value="1"/>
</dbReference>
<dbReference type="InterPro" id="IPR027417">
    <property type="entry name" value="P-loop_NTPase"/>
</dbReference>
<evidence type="ECO:0000259" key="1">
    <source>
        <dbReference type="Pfam" id="PF01695"/>
    </source>
</evidence>
<dbReference type="GO" id="GO:0005524">
    <property type="term" value="F:ATP binding"/>
    <property type="evidence" value="ECO:0007669"/>
    <property type="project" value="UniProtKB-KW"/>
</dbReference>
<name>A0A9D2P4G7_9FIRM</name>
<dbReference type="InterPro" id="IPR002611">
    <property type="entry name" value="IstB_ATP-bd"/>
</dbReference>
<keyword evidence="2" id="KW-0067">ATP-binding</keyword>
<feature type="domain" description="IstB-like ATP-binding" evidence="1">
    <location>
        <begin position="51"/>
        <end position="249"/>
    </location>
</feature>
<dbReference type="Gene3D" id="3.40.50.300">
    <property type="entry name" value="P-loop containing nucleotide triphosphate hydrolases"/>
    <property type="match status" value="1"/>
</dbReference>
<accession>A0A9D2P4G7</accession>